<sequence length="55" mass="6103">TVEEYVHMVKDGIIDPVKVIQTTLQNAARTSTLMMARSIMLNELGNVEVDDSLLV</sequence>
<dbReference type="Gene3D" id="1.10.560.10">
    <property type="entry name" value="GroEL-like equatorial domain"/>
    <property type="match status" value="1"/>
</dbReference>
<dbReference type="SUPFAM" id="SSF48592">
    <property type="entry name" value="GroEL equatorial domain-like"/>
    <property type="match status" value="1"/>
</dbReference>
<reference evidence="1" key="2">
    <citation type="submission" date="2018-03" db="EMBL/GenBank/DDBJ databases">
        <title>The Triticum urartu genome reveals the dynamic nature of wheat genome evolution.</title>
        <authorList>
            <person name="Ling H."/>
            <person name="Ma B."/>
            <person name="Shi X."/>
            <person name="Liu H."/>
            <person name="Dong L."/>
            <person name="Sun H."/>
            <person name="Cao Y."/>
            <person name="Gao Q."/>
            <person name="Zheng S."/>
            <person name="Li Y."/>
            <person name="Yu Y."/>
            <person name="Du H."/>
            <person name="Qi M."/>
            <person name="Li Y."/>
            <person name="Yu H."/>
            <person name="Cui Y."/>
            <person name="Wang N."/>
            <person name="Chen C."/>
            <person name="Wu H."/>
            <person name="Zhao Y."/>
            <person name="Zhang J."/>
            <person name="Li Y."/>
            <person name="Zhou W."/>
            <person name="Zhang B."/>
            <person name="Hu W."/>
            <person name="Eijk M."/>
            <person name="Tang J."/>
            <person name="Witsenboer H."/>
            <person name="Zhao S."/>
            <person name="Li Z."/>
            <person name="Zhang A."/>
            <person name="Wang D."/>
            <person name="Liang C."/>
        </authorList>
    </citation>
    <scope>NUCLEOTIDE SEQUENCE [LARGE SCALE GENOMIC DNA]</scope>
    <source>
        <strain evidence="1">cv. G1812</strain>
    </source>
</reference>
<dbReference type="InterPro" id="IPR027413">
    <property type="entry name" value="GROEL-like_equatorial_sf"/>
</dbReference>
<proteinExistence type="predicted"/>
<dbReference type="Gramene" id="TuG1812G0500002571.01.T01">
    <property type="protein sequence ID" value="TuG1812G0500002571.01.T01"/>
    <property type="gene ID" value="TuG1812G0500002571.01"/>
</dbReference>
<reference evidence="1" key="3">
    <citation type="submission" date="2022-06" db="UniProtKB">
        <authorList>
            <consortium name="EnsemblPlants"/>
        </authorList>
    </citation>
    <scope>IDENTIFICATION</scope>
</reference>
<evidence type="ECO:0000313" key="2">
    <source>
        <dbReference type="Proteomes" id="UP000015106"/>
    </source>
</evidence>
<reference evidence="2" key="1">
    <citation type="journal article" date="2013" name="Nature">
        <title>Draft genome of the wheat A-genome progenitor Triticum urartu.</title>
        <authorList>
            <person name="Ling H.Q."/>
            <person name="Zhao S."/>
            <person name="Liu D."/>
            <person name="Wang J."/>
            <person name="Sun H."/>
            <person name="Zhang C."/>
            <person name="Fan H."/>
            <person name="Li D."/>
            <person name="Dong L."/>
            <person name="Tao Y."/>
            <person name="Gao C."/>
            <person name="Wu H."/>
            <person name="Li Y."/>
            <person name="Cui Y."/>
            <person name="Guo X."/>
            <person name="Zheng S."/>
            <person name="Wang B."/>
            <person name="Yu K."/>
            <person name="Liang Q."/>
            <person name="Yang W."/>
            <person name="Lou X."/>
            <person name="Chen J."/>
            <person name="Feng M."/>
            <person name="Jian J."/>
            <person name="Zhang X."/>
            <person name="Luo G."/>
            <person name="Jiang Y."/>
            <person name="Liu J."/>
            <person name="Wang Z."/>
            <person name="Sha Y."/>
            <person name="Zhang B."/>
            <person name="Wu H."/>
            <person name="Tang D."/>
            <person name="Shen Q."/>
            <person name="Xue P."/>
            <person name="Zou S."/>
            <person name="Wang X."/>
            <person name="Liu X."/>
            <person name="Wang F."/>
            <person name="Yang Y."/>
            <person name="An X."/>
            <person name="Dong Z."/>
            <person name="Zhang K."/>
            <person name="Zhang X."/>
            <person name="Luo M.C."/>
            <person name="Dvorak J."/>
            <person name="Tong Y."/>
            <person name="Wang J."/>
            <person name="Yang H."/>
            <person name="Li Z."/>
            <person name="Wang D."/>
            <person name="Zhang A."/>
            <person name="Wang J."/>
        </authorList>
    </citation>
    <scope>NUCLEOTIDE SEQUENCE</scope>
    <source>
        <strain evidence="2">cv. G1812</strain>
    </source>
</reference>
<accession>A0A8R7UI57</accession>
<organism evidence="1 2">
    <name type="scientific">Triticum urartu</name>
    <name type="common">Red wild einkorn</name>
    <name type="synonym">Crithodium urartu</name>
    <dbReference type="NCBI Taxonomy" id="4572"/>
    <lineage>
        <taxon>Eukaryota</taxon>
        <taxon>Viridiplantae</taxon>
        <taxon>Streptophyta</taxon>
        <taxon>Embryophyta</taxon>
        <taxon>Tracheophyta</taxon>
        <taxon>Spermatophyta</taxon>
        <taxon>Magnoliopsida</taxon>
        <taxon>Liliopsida</taxon>
        <taxon>Poales</taxon>
        <taxon>Poaceae</taxon>
        <taxon>BOP clade</taxon>
        <taxon>Pooideae</taxon>
        <taxon>Triticodae</taxon>
        <taxon>Triticeae</taxon>
        <taxon>Triticinae</taxon>
        <taxon>Triticum</taxon>
    </lineage>
</organism>
<dbReference type="Proteomes" id="UP000015106">
    <property type="component" value="Chromosome 5"/>
</dbReference>
<keyword evidence="2" id="KW-1185">Reference proteome</keyword>
<evidence type="ECO:0000313" key="1">
    <source>
        <dbReference type="EnsemblPlants" id="TuG1812G0500002571.01.T01"/>
    </source>
</evidence>
<name>A0A8R7UI57_TRIUA</name>
<protein>
    <submittedName>
        <fullName evidence="1">Uncharacterized protein</fullName>
    </submittedName>
</protein>
<dbReference type="EnsemblPlants" id="TuG1812G0500002571.01.T01">
    <property type="protein sequence ID" value="TuG1812G0500002571.01.T01"/>
    <property type="gene ID" value="TuG1812G0500002571.01"/>
</dbReference>
<dbReference type="AlphaFoldDB" id="A0A8R7UI57"/>